<proteinExistence type="predicted"/>
<evidence type="ECO:0000256" key="1">
    <source>
        <dbReference type="SAM" id="MobiDB-lite"/>
    </source>
</evidence>
<feature type="region of interest" description="Disordered" evidence="1">
    <location>
        <begin position="1"/>
        <end position="24"/>
    </location>
</feature>
<sequence length="173" mass="18878">MDESCPSDLLGDEQTDLEPDFGSDSAYSYENLKDLDPVAAKRIHPNNHQKISQYLSLYAPSGVLPSKLYQGKAAEAINMIFLERILISDQDSVRLLAVEGCGALGKLLEPQDCVAHILPIIVNFSQETPRQGPVHQMGTVELPADTGMLRGDPFQITVRSQVVEGIDGSKRDG</sequence>
<accession>A0AA39TFJ3</accession>
<reference evidence="2" key="2">
    <citation type="submission" date="2023-06" db="EMBL/GenBank/DDBJ databases">
        <authorList>
            <person name="Swenson N.G."/>
            <person name="Wegrzyn J.L."/>
            <person name="Mcevoy S.L."/>
        </authorList>
    </citation>
    <scope>NUCLEOTIDE SEQUENCE</scope>
    <source>
        <strain evidence="2">NS2018</strain>
        <tissue evidence="2">Leaf</tissue>
    </source>
</reference>
<reference evidence="2" key="1">
    <citation type="journal article" date="2022" name="Plant J.">
        <title>Strategies of tolerance reflected in two North American maple genomes.</title>
        <authorList>
            <person name="McEvoy S.L."/>
            <person name="Sezen U.U."/>
            <person name="Trouern-Trend A."/>
            <person name="McMahon S.M."/>
            <person name="Schaberg P.G."/>
            <person name="Yang J."/>
            <person name="Wegrzyn J.L."/>
            <person name="Swenson N.G."/>
        </authorList>
    </citation>
    <scope>NUCLEOTIDE SEQUENCE</scope>
    <source>
        <strain evidence="2">NS2018</strain>
    </source>
</reference>
<dbReference type="EMBL" id="JAUESC010000001">
    <property type="protein sequence ID" value="KAK0608917.1"/>
    <property type="molecule type" value="Genomic_DNA"/>
</dbReference>
<keyword evidence="3" id="KW-1185">Reference proteome</keyword>
<comment type="caution">
    <text evidence="2">The sequence shown here is derived from an EMBL/GenBank/DDBJ whole genome shotgun (WGS) entry which is preliminary data.</text>
</comment>
<feature type="compositionally biased region" description="Acidic residues" evidence="1">
    <location>
        <begin position="1"/>
        <end position="21"/>
    </location>
</feature>
<dbReference type="Proteomes" id="UP001168877">
    <property type="component" value="Unassembled WGS sequence"/>
</dbReference>
<dbReference type="Gene3D" id="1.10.20.140">
    <property type="match status" value="1"/>
</dbReference>
<dbReference type="Pfam" id="PF01715">
    <property type="entry name" value="IPPT"/>
    <property type="match status" value="1"/>
</dbReference>
<dbReference type="AlphaFoldDB" id="A0AA39TFJ3"/>
<name>A0AA39TFJ3_ACESA</name>
<gene>
    <name evidence="2" type="ORF">LWI29_037980</name>
</gene>
<organism evidence="2 3">
    <name type="scientific">Acer saccharum</name>
    <name type="common">Sugar maple</name>
    <dbReference type="NCBI Taxonomy" id="4024"/>
    <lineage>
        <taxon>Eukaryota</taxon>
        <taxon>Viridiplantae</taxon>
        <taxon>Streptophyta</taxon>
        <taxon>Embryophyta</taxon>
        <taxon>Tracheophyta</taxon>
        <taxon>Spermatophyta</taxon>
        <taxon>Magnoliopsida</taxon>
        <taxon>eudicotyledons</taxon>
        <taxon>Gunneridae</taxon>
        <taxon>Pentapetalae</taxon>
        <taxon>rosids</taxon>
        <taxon>malvids</taxon>
        <taxon>Sapindales</taxon>
        <taxon>Sapindaceae</taxon>
        <taxon>Hippocastanoideae</taxon>
        <taxon>Acereae</taxon>
        <taxon>Acer</taxon>
    </lineage>
</organism>
<evidence type="ECO:0000313" key="2">
    <source>
        <dbReference type="EMBL" id="KAK0608917.1"/>
    </source>
</evidence>
<protein>
    <submittedName>
        <fullName evidence="2">Uncharacterized protein</fullName>
    </submittedName>
</protein>
<evidence type="ECO:0000313" key="3">
    <source>
        <dbReference type="Proteomes" id="UP001168877"/>
    </source>
</evidence>